<dbReference type="CDD" id="cd08349">
    <property type="entry name" value="BLMA_like"/>
    <property type="match status" value="1"/>
</dbReference>
<dbReference type="AlphaFoldDB" id="A0A1B7Z4D2"/>
<name>A0A1B7Z4D2_9FLAO</name>
<dbReference type="OrthoDB" id="66829at2"/>
<evidence type="ECO:0000256" key="3">
    <source>
        <dbReference type="ARBA" id="ARBA00023251"/>
    </source>
</evidence>
<sequence>MLASINPKLPMRNKIKTRDYYLNFLGFVEYGSIDYPEYLMVEKDNVQIHFFLFEALNPRENYGQIYIRTTDIETLYQSLLKNKVPIHPNGTLSLKPWKQKEFSLLDPDNNLLTFGQTIL</sequence>
<organism evidence="5 6">
    <name type="scientific">Maribacter hydrothermalis</name>
    <dbReference type="NCBI Taxonomy" id="1836467"/>
    <lineage>
        <taxon>Bacteria</taxon>
        <taxon>Pseudomonadati</taxon>
        <taxon>Bacteroidota</taxon>
        <taxon>Flavobacteriia</taxon>
        <taxon>Flavobacteriales</taxon>
        <taxon>Flavobacteriaceae</taxon>
        <taxon>Maribacter</taxon>
    </lineage>
</organism>
<dbReference type="GO" id="GO:0046677">
    <property type="term" value="P:response to antibiotic"/>
    <property type="evidence" value="ECO:0007669"/>
    <property type="project" value="UniProtKB-KW"/>
</dbReference>
<dbReference type="PROSITE" id="PS51819">
    <property type="entry name" value="VOC"/>
    <property type="match status" value="1"/>
</dbReference>
<dbReference type="Proteomes" id="UP000092164">
    <property type="component" value="Unassembled WGS sequence"/>
</dbReference>
<comment type="caution">
    <text evidence="5">The sequence shown here is derived from an EMBL/GenBank/DDBJ whole genome shotgun (WGS) entry which is preliminary data.</text>
</comment>
<dbReference type="InterPro" id="IPR029068">
    <property type="entry name" value="Glyas_Bleomycin-R_OHBP_Dase"/>
</dbReference>
<dbReference type="SUPFAM" id="SSF54593">
    <property type="entry name" value="Glyoxalase/Bleomycin resistance protein/Dihydroxybiphenyl dioxygenase"/>
    <property type="match status" value="1"/>
</dbReference>
<dbReference type="Gene3D" id="3.10.180.10">
    <property type="entry name" value="2,3-Dihydroxybiphenyl 1,2-Dioxygenase, domain 1"/>
    <property type="match status" value="1"/>
</dbReference>
<evidence type="ECO:0000256" key="1">
    <source>
        <dbReference type="ARBA" id="ARBA00011051"/>
    </source>
</evidence>
<protein>
    <recommendedName>
        <fullName evidence="2">Bleomycin resistance protein</fullName>
    </recommendedName>
</protein>
<reference evidence="6" key="1">
    <citation type="submission" date="2016-06" db="EMBL/GenBank/DDBJ databases">
        <authorList>
            <person name="Zhan P."/>
        </authorList>
    </citation>
    <scope>NUCLEOTIDE SEQUENCE [LARGE SCALE GENOMIC DNA]</scope>
    <source>
        <strain evidence="6">T28</strain>
    </source>
</reference>
<keyword evidence="3" id="KW-0046">Antibiotic resistance</keyword>
<evidence type="ECO:0000313" key="6">
    <source>
        <dbReference type="Proteomes" id="UP000092164"/>
    </source>
</evidence>
<comment type="similarity">
    <text evidence="1">Belongs to the bleomycin resistance protein family.</text>
</comment>
<gene>
    <name evidence="5" type="ORF">A9200_08060</name>
</gene>
<dbReference type="InterPro" id="IPR000335">
    <property type="entry name" value="Bleomycin-R"/>
</dbReference>
<keyword evidence="6" id="KW-1185">Reference proteome</keyword>
<feature type="domain" description="VOC" evidence="4">
    <location>
        <begin position="1"/>
        <end position="117"/>
    </location>
</feature>
<accession>A0A1B7Z4D2</accession>
<dbReference type="KEGG" id="mart:BTR34_08310"/>
<evidence type="ECO:0000313" key="5">
    <source>
        <dbReference type="EMBL" id="OBR37587.1"/>
    </source>
</evidence>
<dbReference type="InterPro" id="IPR037523">
    <property type="entry name" value="VOC_core"/>
</dbReference>
<dbReference type="EMBL" id="LZFP01000034">
    <property type="protein sequence ID" value="OBR37587.1"/>
    <property type="molecule type" value="Genomic_DNA"/>
</dbReference>
<proteinExistence type="inferred from homology"/>
<dbReference type="STRING" id="1836467.BTR34_08310"/>
<evidence type="ECO:0000256" key="2">
    <source>
        <dbReference type="ARBA" id="ARBA00021572"/>
    </source>
</evidence>
<evidence type="ECO:0000259" key="4">
    <source>
        <dbReference type="PROSITE" id="PS51819"/>
    </source>
</evidence>